<proteinExistence type="predicted"/>
<accession>A0A1I8FC95</accession>
<dbReference type="Proteomes" id="UP000095280">
    <property type="component" value="Unplaced"/>
</dbReference>
<dbReference type="WBParaSite" id="maker-unitig_27579-snap-gene-0.2-mRNA-1">
    <property type="protein sequence ID" value="maker-unitig_27579-snap-gene-0.2-mRNA-1"/>
    <property type="gene ID" value="maker-unitig_27579-snap-gene-0.2"/>
</dbReference>
<dbReference type="SUPFAM" id="SSF48726">
    <property type="entry name" value="Immunoglobulin"/>
    <property type="match status" value="1"/>
</dbReference>
<dbReference type="AlphaFoldDB" id="A0A1I8FC95"/>
<evidence type="ECO:0000313" key="2">
    <source>
        <dbReference type="Proteomes" id="UP000095280"/>
    </source>
</evidence>
<evidence type="ECO:0000259" key="1">
    <source>
        <dbReference type="PROSITE" id="PS50835"/>
    </source>
</evidence>
<dbReference type="InterPro" id="IPR013783">
    <property type="entry name" value="Ig-like_fold"/>
</dbReference>
<dbReference type="Pfam" id="PF13927">
    <property type="entry name" value="Ig_3"/>
    <property type="match status" value="1"/>
</dbReference>
<feature type="domain" description="Ig-like" evidence="1">
    <location>
        <begin position="52"/>
        <end position="147"/>
    </location>
</feature>
<sequence>GTSQLSIRLEIMSVAYSSEGHLHVRGVLRRSIHRDSPLSPGARVRAAQIRNPGTRRFETSASVGDSVRLRCKAVGMPTPPRLYWLRSAWQQLGYPRLRQTVSACFTCEALTPPSTCLSSSTVRIITRGHVGTYTCSAMNTVKDGTLVAPLFKCTASDTPVPGANWRGHLLRFESEHRHPGFGLQRRLLC</sequence>
<name>A0A1I8FC95_9PLAT</name>
<dbReference type="Gene3D" id="2.60.40.10">
    <property type="entry name" value="Immunoglobulins"/>
    <property type="match status" value="1"/>
</dbReference>
<dbReference type="InterPro" id="IPR007110">
    <property type="entry name" value="Ig-like_dom"/>
</dbReference>
<organism evidence="2 3">
    <name type="scientific">Macrostomum lignano</name>
    <dbReference type="NCBI Taxonomy" id="282301"/>
    <lineage>
        <taxon>Eukaryota</taxon>
        <taxon>Metazoa</taxon>
        <taxon>Spiralia</taxon>
        <taxon>Lophotrochozoa</taxon>
        <taxon>Platyhelminthes</taxon>
        <taxon>Rhabditophora</taxon>
        <taxon>Macrostomorpha</taxon>
        <taxon>Macrostomida</taxon>
        <taxon>Macrostomidae</taxon>
        <taxon>Macrostomum</taxon>
    </lineage>
</organism>
<reference evidence="3" key="1">
    <citation type="submission" date="2016-11" db="UniProtKB">
        <authorList>
            <consortium name="WormBaseParasite"/>
        </authorList>
    </citation>
    <scope>IDENTIFICATION</scope>
</reference>
<dbReference type="InterPro" id="IPR036179">
    <property type="entry name" value="Ig-like_dom_sf"/>
</dbReference>
<protein>
    <submittedName>
        <fullName evidence="3">Ig-like domain-containing protein</fullName>
    </submittedName>
</protein>
<evidence type="ECO:0000313" key="3">
    <source>
        <dbReference type="WBParaSite" id="maker-unitig_27579-snap-gene-0.2-mRNA-1"/>
    </source>
</evidence>
<keyword evidence="2" id="KW-1185">Reference proteome</keyword>
<dbReference type="PROSITE" id="PS50835">
    <property type="entry name" value="IG_LIKE"/>
    <property type="match status" value="1"/>
</dbReference>